<dbReference type="InterPro" id="IPR043519">
    <property type="entry name" value="NT_sf"/>
</dbReference>
<dbReference type="OrthoDB" id="9805041at2"/>
<dbReference type="InterPro" id="IPR002912">
    <property type="entry name" value="ACT_dom"/>
</dbReference>
<keyword evidence="3" id="KW-0808">Transferase</keyword>
<dbReference type="SUPFAM" id="SSF55021">
    <property type="entry name" value="ACT-like"/>
    <property type="match status" value="1"/>
</dbReference>
<dbReference type="FunFam" id="1.10.3210.10:FF:000001">
    <property type="entry name" value="GTP pyrophosphokinase RelA"/>
    <property type="match status" value="1"/>
</dbReference>
<dbReference type="Pfam" id="PF13291">
    <property type="entry name" value="ACT_4"/>
    <property type="match status" value="1"/>
</dbReference>
<comment type="function">
    <text evidence="1">In eubacteria ppGpp (guanosine 3'-diphosphate 5'-diphosphate) is a mediator of the stringent response that coordinates a variety of cellular activities in response to changes in nutritional abundance.</text>
</comment>
<evidence type="ECO:0000313" key="4">
    <source>
        <dbReference type="Proteomes" id="UP000280368"/>
    </source>
</evidence>
<sequence length="740" mass="84386">MIEIDLEKENKAIAQEYKELLRISYQTLTDDDKKLIRKAFDVAVEAHKDQRRKSGEAYIFHPIAVAKIVASEIGLGATSIAAALLHDVVEDTPTTVEDIERMFNPKLAQIVEGLTKIALVQKDLNISMQAENFRKMILTLNDDVRVILIKLADRLHNMQTMDSMREDKQTKIASETLYIYAPLAHRLGLYNIKSKLEDLGLKYTEPAIYNEIVSKLKETKEEQDDYIKSISDVIKKSLDEEGVEYIIKGRPKSIYSIRRKMNAQNVSFEEVYDKFALRIVYKSNPHEEKFIAWKIYSIVTDHYRPSPSRLRDWISSPKSTGYEALHITVMGPKGRWVEVQVRSERMDEIAEKGYAAHYKYKNGATEESGLDVWLNLLKEALENAETNAVDFVEDFKMNLYSKEIFVFTPKGEIKSLPKGATSLDFAFSIHSEIGIRTRGTRVNGKLVPLNFELKSGDQIEVITSQHQKPTINWLDYVTTSRAKTKIKNVLNENTKKIGEEGKELLTRKLKHLKITLSEQVINELVNFFKLKTSLDLFYRVGVGAIENQQLKDYAAQKSNTFINFFKNKMKRSPSSQAIEDIQKPIISSNYDMLVFGKEQDKLDYKLSPCCNPIPGDDVFGFVTINEGIKVHKKDCPNAIGMQSNYAYRIMTAKWIDSSQEEFKAIINVTGMDVLGLTNQLTKVISNNMHVNIQSIALSTDAGIFHGQVTVVVQNNTILKKMISNIKKIDGVEKVTREYKT</sequence>
<reference evidence="3 4" key="1">
    <citation type="submission" date="2018-10" db="EMBL/GenBank/DDBJ databases">
        <title>Genomic Encyclopedia of Archaeal and Bacterial Type Strains, Phase II (KMG-II): from individual species to whole genera.</title>
        <authorList>
            <person name="Goeker M."/>
        </authorList>
    </citation>
    <scope>NUCLEOTIDE SEQUENCE [LARGE SCALE GENOMIC DNA]</scope>
    <source>
        <strain evidence="3 4">DSM 19727</strain>
    </source>
</reference>
<gene>
    <name evidence="3" type="ORF">BC961_0452</name>
</gene>
<dbReference type="InterPro" id="IPR004811">
    <property type="entry name" value="RelA/Spo_fam"/>
</dbReference>
<organism evidence="3 4">
    <name type="scientific">Flavobacterium weaverense</name>
    <dbReference type="NCBI Taxonomy" id="271156"/>
    <lineage>
        <taxon>Bacteria</taxon>
        <taxon>Pseudomonadati</taxon>
        <taxon>Bacteroidota</taxon>
        <taxon>Flavobacteriia</taxon>
        <taxon>Flavobacteriales</taxon>
        <taxon>Flavobacteriaceae</taxon>
        <taxon>Flavobacterium</taxon>
    </lineage>
</organism>
<dbReference type="Gene3D" id="3.10.20.30">
    <property type="match status" value="1"/>
</dbReference>
<evidence type="ECO:0000313" key="3">
    <source>
        <dbReference type="EMBL" id="RMA78082.1"/>
    </source>
</evidence>
<dbReference type="RefSeq" id="WP_121924201.1">
    <property type="nucleotide sequence ID" value="NZ_CBCSGA010000002.1"/>
</dbReference>
<name>A0A3M0AFT2_9FLAO</name>
<dbReference type="InterPro" id="IPR004095">
    <property type="entry name" value="TGS"/>
</dbReference>
<dbReference type="AlphaFoldDB" id="A0A3M0AFT2"/>
<dbReference type="Pfam" id="PF02824">
    <property type="entry name" value="TGS"/>
    <property type="match status" value="1"/>
</dbReference>
<dbReference type="PANTHER" id="PTHR21262:SF31">
    <property type="entry name" value="GTP PYROPHOSPHOKINASE"/>
    <property type="match status" value="1"/>
</dbReference>
<protein>
    <submittedName>
        <fullName evidence="3">GTP pyrophosphokinase</fullName>
    </submittedName>
</protein>
<dbReference type="CDD" id="cd01668">
    <property type="entry name" value="TGS_RSH"/>
    <property type="match status" value="1"/>
</dbReference>
<dbReference type="SMART" id="SM00954">
    <property type="entry name" value="RelA_SpoT"/>
    <property type="match status" value="1"/>
</dbReference>
<dbReference type="Proteomes" id="UP000280368">
    <property type="component" value="Unassembled WGS sequence"/>
</dbReference>
<dbReference type="FunFam" id="3.10.20.30:FF:000002">
    <property type="entry name" value="GTP pyrophosphokinase (RelA/SpoT)"/>
    <property type="match status" value="1"/>
</dbReference>
<keyword evidence="4" id="KW-1185">Reference proteome</keyword>
<dbReference type="NCBIfam" id="TIGR00691">
    <property type="entry name" value="spoT_relA"/>
    <property type="match status" value="1"/>
</dbReference>
<dbReference type="Pfam" id="PF04607">
    <property type="entry name" value="RelA_SpoT"/>
    <property type="match status" value="1"/>
</dbReference>
<dbReference type="InterPro" id="IPR012675">
    <property type="entry name" value="Beta-grasp_dom_sf"/>
</dbReference>
<dbReference type="Gene3D" id="1.10.3210.10">
    <property type="entry name" value="Hypothetical protein af1432"/>
    <property type="match status" value="1"/>
</dbReference>
<accession>A0A3M0AFT2</accession>
<dbReference type="GO" id="GO:0005886">
    <property type="term" value="C:plasma membrane"/>
    <property type="evidence" value="ECO:0007669"/>
    <property type="project" value="TreeGrafter"/>
</dbReference>
<comment type="caution">
    <text evidence="3">The sequence shown here is derived from an EMBL/GenBank/DDBJ whole genome shotgun (WGS) entry which is preliminary data.</text>
</comment>
<dbReference type="Pfam" id="PF13328">
    <property type="entry name" value="HD_4"/>
    <property type="match status" value="1"/>
</dbReference>
<dbReference type="InterPro" id="IPR003607">
    <property type="entry name" value="HD/PDEase_dom"/>
</dbReference>
<dbReference type="GO" id="GO:0015969">
    <property type="term" value="P:guanosine tetraphosphate metabolic process"/>
    <property type="evidence" value="ECO:0007669"/>
    <property type="project" value="InterPro"/>
</dbReference>
<dbReference type="GO" id="GO:0016301">
    <property type="term" value="F:kinase activity"/>
    <property type="evidence" value="ECO:0007669"/>
    <property type="project" value="UniProtKB-KW"/>
</dbReference>
<dbReference type="PROSITE" id="PS51880">
    <property type="entry name" value="TGS"/>
    <property type="match status" value="1"/>
</dbReference>
<dbReference type="SUPFAM" id="SSF81271">
    <property type="entry name" value="TGS-like"/>
    <property type="match status" value="1"/>
</dbReference>
<evidence type="ECO:0000256" key="1">
    <source>
        <dbReference type="RuleBase" id="RU003847"/>
    </source>
</evidence>
<dbReference type="Gene3D" id="3.30.70.260">
    <property type="match status" value="1"/>
</dbReference>
<comment type="similarity">
    <text evidence="1">Belongs to the relA/spoT family.</text>
</comment>
<dbReference type="EMBL" id="REFH01000007">
    <property type="protein sequence ID" value="RMA78082.1"/>
    <property type="molecule type" value="Genomic_DNA"/>
</dbReference>
<evidence type="ECO:0000259" key="2">
    <source>
        <dbReference type="PROSITE" id="PS51880"/>
    </source>
</evidence>
<dbReference type="CDD" id="cd00077">
    <property type="entry name" value="HDc"/>
    <property type="match status" value="1"/>
</dbReference>
<dbReference type="PANTHER" id="PTHR21262">
    <property type="entry name" value="GUANOSINE-3',5'-BIS DIPHOSPHATE 3'-PYROPHOSPHOHYDROLASE"/>
    <property type="match status" value="1"/>
</dbReference>
<dbReference type="InterPro" id="IPR045865">
    <property type="entry name" value="ACT-like_dom_sf"/>
</dbReference>
<dbReference type="SMART" id="SM00471">
    <property type="entry name" value="HDc"/>
    <property type="match status" value="1"/>
</dbReference>
<feature type="domain" description="TGS" evidence="2">
    <location>
        <begin position="402"/>
        <end position="463"/>
    </location>
</feature>
<keyword evidence="3" id="KW-0418">Kinase</keyword>
<proteinExistence type="inferred from homology"/>
<dbReference type="SUPFAM" id="SSF81301">
    <property type="entry name" value="Nucleotidyltransferase"/>
    <property type="match status" value="1"/>
</dbReference>
<dbReference type="Gene3D" id="3.30.460.10">
    <property type="entry name" value="Beta Polymerase, domain 2"/>
    <property type="match status" value="1"/>
</dbReference>
<dbReference type="InterPro" id="IPR033655">
    <property type="entry name" value="TGS_RelA/SpoT"/>
</dbReference>
<dbReference type="CDD" id="cd05399">
    <property type="entry name" value="NT_Rel-Spo_like"/>
    <property type="match status" value="1"/>
</dbReference>
<dbReference type="InterPro" id="IPR007685">
    <property type="entry name" value="RelA_SpoT"/>
</dbReference>
<dbReference type="InterPro" id="IPR012676">
    <property type="entry name" value="TGS-like"/>
</dbReference>
<dbReference type="SUPFAM" id="SSF109604">
    <property type="entry name" value="HD-domain/PDEase-like"/>
    <property type="match status" value="1"/>
</dbReference>